<organism evidence="6 7">
    <name type="scientific">Collybia nuda</name>
    <dbReference type="NCBI Taxonomy" id="64659"/>
    <lineage>
        <taxon>Eukaryota</taxon>
        <taxon>Fungi</taxon>
        <taxon>Dikarya</taxon>
        <taxon>Basidiomycota</taxon>
        <taxon>Agaricomycotina</taxon>
        <taxon>Agaricomycetes</taxon>
        <taxon>Agaricomycetidae</taxon>
        <taxon>Agaricales</taxon>
        <taxon>Tricholomatineae</taxon>
        <taxon>Clitocybaceae</taxon>
        <taxon>Collybia</taxon>
    </lineage>
</organism>
<dbReference type="OrthoDB" id="9985472at2759"/>
<dbReference type="PANTHER" id="PTHR33337:SF40">
    <property type="entry name" value="CENP-V_GFA DOMAIN-CONTAINING PROTEIN-RELATED"/>
    <property type="match status" value="1"/>
</dbReference>
<sequence length="130" mass="14365">MIHHGSCYCKEIQYDIDLASSEEARTSLCHCKNCKKWTGSAFGITTKIPRSALSITHGRTVEHISDNGSGTKLYREFCGTCGSGILEYGENAGDSTYITYGSLDSPEELPPKGEFFCKFKDQWLPNIPGE</sequence>
<feature type="domain" description="CENP-V/GFA" evidence="5">
    <location>
        <begin position="3"/>
        <end position="113"/>
    </location>
</feature>
<keyword evidence="7" id="KW-1185">Reference proteome</keyword>
<protein>
    <submittedName>
        <fullName evidence="6">Mss4-like protein</fullName>
    </submittedName>
</protein>
<evidence type="ECO:0000256" key="2">
    <source>
        <dbReference type="ARBA" id="ARBA00022723"/>
    </source>
</evidence>
<keyword evidence="3" id="KW-0862">Zinc</keyword>
<comment type="similarity">
    <text evidence="1">Belongs to the Gfa family.</text>
</comment>
<keyword evidence="2" id="KW-0479">Metal-binding</keyword>
<evidence type="ECO:0000256" key="1">
    <source>
        <dbReference type="ARBA" id="ARBA00005495"/>
    </source>
</evidence>
<dbReference type="AlphaFoldDB" id="A0A9P5YC48"/>
<comment type="caution">
    <text evidence="6">The sequence shown here is derived from an EMBL/GenBank/DDBJ whole genome shotgun (WGS) entry which is preliminary data.</text>
</comment>
<evidence type="ECO:0000313" key="6">
    <source>
        <dbReference type="EMBL" id="KAF9465975.1"/>
    </source>
</evidence>
<dbReference type="GO" id="GO:0016846">
    <property type="term" value="F:carbon-sulfur lyase activity"/>
    <property type="evidence" value="ECO:0007669"/>
    <property type="project" value="InterPro"/>
</dbReference>
<dbReference type="SUPFAM" id="SSF51316">
    <property type="entry name" value="Mss4-like"/>
    <property type="match status" value="1"/>
</dbReference>
<dbReference type="GO" id="GO:0046872">
    <property type="term" value="F:metal ion binding"/>
    <property type="evidence" value="ECO:0007669"/>
    <property type="project" value="UniProtKB-KW"/>
</dbReference>
<dbReference type="PANTHER" id="PTHR33337">
    <property type="entry name" value="GFA DOMAIN-CONTAINING PROTEIN"/>
    <property type="match status" value="1"/>
</dbReference>
<dbReference type="InterPro" id="IPR011057">
    <property type="entry name" value="Mss4-like_sf"/>
</dbReference>
<proteinExistence type="inferred from homology"/>
<evidence type="ECO:0000256" key="3">
    <source>
        <dbReference type="ARBA" id="ARBA00022833"/>
    </source>
</evidence>
<dbReference type="PROSITE" id="PS51891">
    <property type="entry name" value="CENP_V_GFA"/>
    <property type="match status" value="1"/>
</dbReference>
<dbReference type="EMBL" id="MU150244">
    <property type="protein sequence ID" value="KAF9465975.1"/>
    <property type="molecule type" value="Genomic_DNA"/>
</dbReference>
<keyword evidence="4" id="KW-0456">Lyase</keyword>
<evidence type="ECO:0000256" key="4">
    <source>
        <dbReference type="ARBA" id="ARBA00023239"/>
    </source>
</evidence>
<dbReference type="InterPro" id="IPR006913">
    <property type="entry name" value="CENP-V/GFA"/>
</dbReference>
<dbReference type="Gene3D" id="3.90.1590.10">
    <property type="entry name" value="glutathione-dependent formaldehyde- activating enzyme (gfa)"/>
    <property type="match status" value="1"/>
</dbReference>
<dbReference type="Proteomes" id="UP000807353">
    <property type="component" value="Unassembled WGS sequence"/>
</dbReference>
<dbReference type="Pfam" id="PF04828">
    <property type="entry name" value="GFA"/>
    <property type="match status" value="1"/>
</dbReference>
<name>A0A9P5YC48_9AGAR</name>
<gene>
    <name evidence="6" type="ORF">BDZ94DRAFT_1159009</name>
</gene>
<reference evidence="6" key="1">
    <citation type="submission" date="2020-11" db="EMBL/GenBank/DDBJ databases">
        <authorList>
            <consortium name="DOE Joint Genome Institute"/>
            <person name="Ahrendt S."/>
            <person name="Riley R."/>
            <person name="Andreopoulos W."/>
            <person name="Labutti K."/>
            <person name="Pangilinan J."/>
            <person name="Ruiz-Duenas F.J."/>
            <person name="Barrasa J.M."/>
            <person name="Sanchez-Garcia M."/>
            <person name="Camarero S."/>
            <person name="Miyauchi S."/>
            <person name="Serrano A."/>
            <person name="Linde D."/>
            <person name="Babiker R."/>
            <person name="Drula E."/>
            <person name="Ayuso-Fernandez I."/>
            <person name="Pacheco R."/>
            <person name="Padilla G."/>
            <person name="Ferreira P."/>
            <person name="Barriuso J."/>
            <person name="Kellner H."/>
            <person name="Castanera R."/>
            <person name="Alfaro M."/>
            <person name="Ramirez L."/>
            <person name="Pisabarro A.G."/>
            <person name="Kuo A."/>
            <person name="Tritt A."/>
            <person name="Lipzen A."/>
            <person name="He G."/>
            <person name="Yan M."/>
            <person name="Ng V."/>
            <person name="Cullen D."/>
            <person name="Martin F."/>
            <person name="Rosso M.-N."/>
            <person name="Henrissat B."/>
            <person name="Hibbett D."/>
            <person name="Martinez A.T."/>
            <person name="Grigoriev I.V."/>
        </authorList>
    </citation>
    <scope>NUCLEOTIDE SEQUENCE</scope>
    <source>
        <strain evidence="6">CBS 247.69</strain>
    </source>
</reference>
<accession>A0A9P5YC48</accession>
<evidence type="ECO:0000259" key="5">
    <source>
        <dbReference type="PROSITE" id="PS51891"/>
    </source>
</evidence>
<evidence type="ECO:0000313" key="7">
    <source>
        <dbReference type="Proteomes" id="UP000807353"/>
    </source>
</evidence>